<accession>A0A1G5FF14</accession>
<evidence type="ECO:0000259" key="3">
    <source>
        <dbReference type="Pfam" id="PF18962"/>
    </source>
</evidence>
<evidence type="ECO:0000313" key="4">
    <source>
        <dbReference type="EMBL" id="SCY37836.1"/>
    </source>
</evidence>
<dbReference type="Proteomes" id="UP000199354">
    <property type="component" value="Unassembled WGS sequence"/>
</dbReference>
<sequence>MKRGLLLLTAILTGFTAQAQVVNASISMGSGYANQVYYKLPTQANNEYPHASWDVAFLRTSAFAFGTRINDARNIEVYDASSNIADWATIDVTQIANWTRLYNSETQWDLGAFDQGSATYGWGEYNPGNHHVTGAVVFVLKYANGTFRKFKIDDFFGGYTFTYATWDGSAWGADQQVVLPNATNPTNRFNYYSLENATAVVAEPATTDWDITFTKYKTDYFGDGSFWQDVTGVFHAPNVQVAENIEPAGMPDPLLGGGLTYVEDINQIGYDWKTFNQATFTYSIATDKAFYVKLPNNTVYRLAFNSFAGSSTGNITFNHQDVTSLLATETFGNNNAFGVYPNPTVDKKINIVYDLATAGAQNTVSVYSITGAKVFEQTLESATGFFNQSIDLGQLNNGVYVLKFQSGDYTATRKIVLQ</sequence>
<evidence type="ECO:0000256" key="1">
    <source>
        <dbReference type="ARBA" id="ARBA00022729"/>
    </source>
</evidence>
<reference evidence="4 5" key="1">
    <citation type="submission" date="2016-10" db="EMBL/GenBank/DDBJ databases">
        <authorList>
            <person name="de Groot N.N."/>
        </authorList>
    </citation>
    <scope>NUCLEOTIDE SEQUENCE [LARGE SCALE GENOMIC DNA]</scope>
    <source>
        <strain evidence="4 5">CGMCC 1.7031</strain>
    </source>
</reference>
<evidence type="ECO:0000313" key="5">
    <source>
        <dbReference type="Proteomes" id="UP000199354"/>
    </source>
</evidence>
<keyword evidence="1 2" id="KW-0732">Signal</keyword>
<protein>
    <submittedName>
        <fullName evidence="4">Por secretion system C-terminal sorting domain-containing protein</fullName>
    </submittedName>
</protein>
<dbReference type="NCBIfam" id="TIGR04183">
    <property type="entry name" value="Por_Secre_tail"/>
    <property type="match status" value="1"/>
</dbReference>
<organism evidence="4 5">
    <name type="scientific">Flavobacterium caeni</name>
    <dbReference type="NCBI Taxonomy" id="490189"/>
    <lineage>
        <taxon>Bacteria</taxon>
        <taxon>Pseudomonadati</taxon>
        <taxon>Bacteroidota</taxon>
        <taxon>Flavobacteriia</taxon>
        <taxon>Flavobacteriales</taxon>
        <taxon>Flavobacteriaceae</taxon>
        <taxon>Flavobacterium</taxon>
    </lineage>
</organism>
<dbReference type="STRING" id="490189.SAMN02927903_01274"/>
<name>A0A1G5FF14_9FLAO</name>
<feature type="domain" description="Secretion system C-terminal sorting" evidence="3">
    <location>
        <begin position="339"/>
        <end position="416"/>
    </location>
</feature>
<evidence type="ECO:0000256" key="2">
    <source>
        <dbReference type="SAM" id="SignalP"/>
    </source>
</evidence>
<dbReference type="RefSeq" id="WP_091141465.1">
    <property type="nucleotide sequence ID" value="NZ_FMVF01000005.1"/>
</dbReference>
<feature type="signal peptide" evidence="2">
    <location>
        <begin position="1"/>
        <end position="19"/>
    </location>
</feature>
<dbReference type="OrthoDB" id="629570at2"/>
<proteinExistence type="predicted"/>
<dbReference type="EMBL" id="FMVF01000005">
    <property type="protein sequence ID" value="SCY37836.1"/>
    <property type="molecule type" value="Genomic_DNA"/>
</dbReference>
<gene>
    <name evidence="4" type="ORF">SAMN02927903_01274</name>
</gene>
<dbReference type="Pfam" id="PF18962">
    <property type="entry name" value="Por_Secre_tail"/>
    <property type="match status" value="1"/>
</dbReference>
<keyword evidence="5" id="KW-1185">Reference proteome</keyword>
<dbReference type="AlphaFoldDB" id="A0A1G5FF14"/>
<feature type="chain" id="PRO_5011620015" evidence="2">
    <location>
        <begin position="20"/>
        <end position="418"/>
    </location>
</feature>
<dbReference type="InterPro" id="IPR026444">
    <property type="entry name" value="Secre_tail"/>
</dbReference>